<feature type="compositionally biased region" description="Polar residues" evidence="1">
    <location>
        <begin position="69"/>
        <end position="80"/>
    </location>
</feature>
<reference evidence="2 3" key="1">
    <citation type="submission" date="2023-10" db="EMBL/GenBank/DDBJ databases">
        <title>Draft genome sequence of Xylaria bambusicola isolate GMP-LS, the root and basal stem rot pathogen of sugarcane in Indonesia.</title>
        <authorList>
            <person name="Selvaraj P."/>
            <person name="Muralishankar V."/>
            <person name="Muruganantham S."/>
            <person name="Sp S."/>
            <person name="Haryani S."/>
            <person name="Lau K.J.X."/>
            <person name="Naqvi N.I."/>
        </authorList>
    </citation>
    <scope>NUCLEOTIDE SEQUENCE [LARGE SCALE GENOMIC DNA]</scope>
    <source>
        <strain evidence="2">GMP-LS</strain>
    </source>
</reference>
<name>A0AAN7ZA64_9PEZI</name>
<organism evidence="2 3">
    <name type="scientific">Xylaria bambusicola</name>
    <dbReference type="NCBI Taxonomy" id="326684"/>
    <lineage>
        <taxon>Eukaryota</taxon>
        <taxon>Fungi</taxon>
        <taxon>Dikarya</taxon>
        <taxon>Ascomycota</taxon>
        <taxon>Pezizomycotina</taxon>
        <taxon>Sordariomycetes</taxon>
        <taxon>Xylariomycetidae</taxon>
        <taxon>Xylariales</taxon>
        <taxon>Xylariaceae</taxon>
        <taxon>Xylaria</taxon>
    </lineage>
</organism>
<sequence>MRVLLTTVSGGVVAPIREIADGDKDQDKKGSGDTGIQARLVAGSGVLSTEDERTGDTTDTSQTDEHSTTEGTLPLSTNVVTLEGKSRRKVGVGTGTDQEGTEVAHIGVAVPAEDG</sequence>
<evidence type="ECO:0000313" key="2">
    <source>
        <dbReference type="EMBL" id="KAK5635947.1"/>
    </source>
</evidence>
<dbReference type="AlphaFoldDB" id="A0AAN7ZA64"/>
<dbReference type="EMBL" id="JAWHQM010000060">
    <property type="protein sequence ID" value="KAK5635947.1"/>
    <property type="molecule type" value="Genomic_DNA"/>
</dbReference>
<dbReference type="Proteomes" id="UP001305414">
    <property type="component" value="Unassembled WGS sequence"/>
</dbReference>
<feature type="region of interest" description="Disordered" evidence="1">
    <location>
        <begin position="19"/>
        <end position="101"/>
    </location>
</feature>
<evidence type="ECO:0000256" key="1">
    <source>
        <dbReference type="SAM" id="MobiDB-lite"/>
    </source>
</evidence>
<feature type="compositionally biased region" description="Basic and acidic residues" evidence="1">
    <location>
        <begin position="19"/>
        <end position="31"/>
    </location>
</feature>
<comment type="caution">
    <text evidence="2">The sequence shown here is derived from an EMBL/GenBank/DDBJ whole genome shotgun (WGS) entry which is preliminary data.</text>
</comment>
<evidence type="ECO:0000313" key="3">
    <source>
        <dbReference type="Proteomes" id="UP001305414"/>
    </source>
</evidence>
<keyword evidence="3" id="KW-1185">Reference proteome</keyword>
<accession>A0AAN7ZA64</accession>
<proteinExistence type="predicted"/>
<gene>
    <name evidence="2" type="ORF">RRF57_011659</name>
</gene>
<protein>
    <submittedName>
        <fullName evidence="2">Uncharacterized protein</fullName>
    </submittedName>
</protein>